<gene>
    <name evidence="1" type="ORF">AYL99_11055</name>
</gene>
<dbReference type="GeneID" id="30015223"/>
<name>A0A178Z4E3_9EURO</name>
<organism evidence="1 2">
    <name type="scientific">Fonsecaea erecta</name>
    <dbReference type="NCBI Taxonomy" id="1367422"/>
    <lineage>
        <taxon>Eukaryota</taxon>
        <taxon>Fungi</taxon>
        <taxon>Dikarya</taxon>
        <taxon>Ascomycota</taxon>
        <taxon>Pezizomycotina</taxon>
        <taxon>Eurotiomycetes</taxon>
        <taxon>Chaetothyriomycetidae</taxon>
        <taxon>Chaetothyriales</taxon>
        <taxon>Herpotrichiellaceae</taxon>
        <taxon>Fonsecaea</taxon>
    </lineage>
</organism>
<evidence type="ECO:0000313" key="2">
    <source>
        <dbReference type="Proteomes" id="UP000078343"/>
    </source>
</evidence>
<dbReference type="Proteomes" id="UP000078343">
    <property type="component" value="Unassembled WGS sequence"/>
</dbReference>
<protein>
    <recommendedName>
        <fullName evidence="3">Calcineurin-like phosphoesterase domain-containing protein</fullName>
    </recommendedName>
</protein>
<dbReference type="PANTHER" id="PTHR37844:SF2">
    <property type="entry name" value="SER_THR PROTEIN PHOSPHATASE SUPERFAMILY (AFU_ORTHOLOGUE AFUA_1G14840)"/>
    <property type="match status" value="1"/>
</dbReference>
<sequence>MIVCQVIAAVQAAFAREDIVFCVVEEVALNYYNVPRILNTLGICVPHSQLDAAARLINARNDVFVRTAWTDAHPDWKKPYPRFEAFIEEDYLTLVIFSDTHFHLQPLKHSIVDRSAYSTARTAFSTEFNFSTDLSELSRIPVPRLSSLLQGLLRGVCEAQDTYSAVCVEQLVDGMVLSEAWCNTHLNCGREEELKYVLGVIGTRPQRQNPFLESDYHCQDDRELMMIPGTQEPVHDQEETSENRQSWTSAFQQACLFALALFRSTMPRLKPHENSVSFQYISDLHLESQQTYDFEIPQVSPYLVLAGDVGRLKDYSKYLEFLIVQCQRFWRVFLVLGNHEFYGISRQEGLEVARSLELKRCLGGKLTVLKRTQFHLNRRIAILGCTLHTSIPSESELWP</sequence>
<dbReference type="SUPFAM" id="SSF56300">
    <property type="entry name" value="Metallo-dependent phosphatases"/>
    <property type="match status" value="1"/>
</dbReference>
<dbReference type="PANTHER" id="PTHR37844">
    <property type="entry name" value="SER/THR PROTEIN PHOSPHATASE SUPERFAMILY (AFU_ORTHOLOGUE AFUA_1G14840)"/>
    <property type="match status" value="1"/>
</dbReference>
<keyword evidence="2" id="KW-1185">Reference proteome</keyword>
<dbReference type="STRING" id="1367422.A0A178Z4E3"/>
<dbReference type="RefSeq" id="XP_018687974.1">
    <property type="nucleotide sequence ID" value="XM_018842561.1"/>
</dbReference>
<accession>A0A178Z4E3</accession>
<dbReference type="EMBL" id="LVYI01000013">
    <property type="protein sequence ID" value="OAP54607.1"/>
    <property type="molecule type" value="Genomic_DNA"/>
</dbReference>
<evidence type="ECO:0000313" key="1">
    <source>
        <dbReference type="EMBL" id="OAP54607.1"/>
    </source>
</evidence>
<evidence type="ECO:0008006" key="3">
    <source>
        <dbReference type="Google" id="ProtNLM"/>
    </source>
</evidence>
<reference evidence="1 2" key="1">
    <citation type="submission" date="2016-04" db="EMBL/GenBank/DDBJ databases">
        <title>Draft genome of Fonsecaea erecta CBS 125763.</title>
        <authorList>
            <person name="Weiss V.A."/>
            <person name="Vicente V.A."/>
            <person name="Raittz R.T."/>
            <person name="Moreno L.F."/>
            <person name="De Souza E.M."/>
            <person name="Pedrosa F.O."/>
            <person name="Steffens M.B."/>
            <person name="Faoro H."/>
            <person name="Tadra-Sfeir M.Z."/>
            <person name="Najafzadeh M.J."/>
            <person name="Felipe M.S."/>
            <person name="Teixeira M."/>
            <person name="Sun J."/>
            <person name="Xi L."/>
            <person name="Gomes R."/>
            <person name="De Azevedo C.M."/>
            <person name="Salgado C.G."/>
            <person name="Da Silva M.B."/>
            <person name="Nascimento M.F."/>
            <person name="Queiroz-Telles F."/>
            <person name="Attili D.S."/>
            <person name="Gorbushina A."/>
        </authorList>
    </citation>
    <scope>NUCLEOTIDE SEQUENCE [LARGE SCALE GENOMIC DNA]</scope>
    <source>
        <strain evidence="1 2">CBS 125763</strain>
    </source>
</reference>
<dbReference type="InterPro" id="IPR029052">
    <property type="entry name" value="Metallo-depent_PP-like"/>
</dbReference>
<dbReference type="OrthoDB" id="3259529at2759"/>
<dbReference type="AlphaFoldDB" id="A0A178Z4E3"/>
<comment type="caution">
    <text evidence="1">The sequence shown here is derived from an EMBL/GenBank/DDBJ whole genome shotgun (WGS) entry which is preliminary data.</text>
</comment>
<proteinExistence type="predicted"/>